<evidence type="ECO:0000256" key="12">
    <source>
        <dbReference type="SAM" id="MobiDB-lite"/>
    </source>
</evidence>
<evidence type="ECO:0000256" key="6">
    <source>
        <dbReference type="ARBA" id="ARBA00022490"/>
    </source>
</evidence>
<keyword evidence="6" id="KW-0963">Cytoplasm</keyword>
<accession>A0A1E4RMF7</accession>
<protein>
    <recommendedName>
        <fullName evidence="5">N-alpha-acetyltransferase 40</fullName>
        <ecNumber evidence="4">2.3.1.257</ecNumber>
    </recommendedName>
</protein>
<feature type="domain" description="N-acetyltransferase" evidence="13">
    <location>
        <begin position="105"/>
        <end position="282"/>
    </location>
</feature>
<keyword evidence="9" id="KW-0012">Acyltransferase</keyword>
<dbReference type="EC" id="2.3.1.257" evidence="4"/>
<comment type="subcellular location">
    <subcellularLocation>
        <location evidence="2">Cytoplasm</location>
    </subcellularLocation>
    <subcellularLocation>
        <location evidence="1">Nucleus</location>
    </subcellularLocation>
</comment>
<sequence>MTTAEPESKSDALSILSFDEDDNYVMEIIAESVAKIVPSVFPETIQLNGKKSSQFEESHKLNRKSKDQDESKDKSIEPEEQAYNNKDAKEIGATSKDLDATVSIFPVHEMDDDVFEQILDLVDLNLGSYYQKRLGKNWKDEKRDEMEESGLVYVIYTDALTKNIVAFTSVKLVAELAAKVLYLYEIQISSQYQSIGVGSKLISSFHKLATKLNDLVGDAKYKYSTHFSNEGTSLTVFSDNDRALNWYFNLGYTFTDDSPRDKLLRNEKVVKPSFYLLTRPLEQK</sequence>
<dbReference type="RefSeq" id="XP_020077510.1">
    <property type="nucleotide sequence ID" value="XM_020220749.1"/>
</dbReference>
<dbReference type="STRING" id="984485.A0A1E4RMF7"/>
<dbReference type="GeneID" id="30995299"/>
<evidence type="ECO:0000256" key="7">
    <source>
        <dbReference type="ARBA" id="ARBA00022679"/>
    </source>
</evidence>
<dbReference type="OrthoDB" id="424551at2759"/>
<evidence type="ECO:0000256" key="5">
    <source>
        <dbReference type="ARBA" id="ARBA00015043"/>
    </source>
</evidence>
<comment type="catalytic activity">
    <reaction evidence="11">
        <text>N-terminal L-seryl-[histone H4] + acetyl-CoA = N-terminal N(alpha)-acetyl-L-seryl-[histone H4] + CoA + H(+)</text>
        <dbReference type="Rhea" id="RHEA:50596"/>
        <dbReference type="Rhea" id="RHEA-COMP:12740"/>
        <dbReference type="Rhea" id="RHEA-COMP:12743"/>
        <dbReference type="ChEBI" id="CHEBI:15378"/>
        <dbReference type="ChEBI" id="CHEBI:57287"/>
        <dbReference type="ChEBI" id="CHEBI:57288"/>
        <dbReference type="ChEBI" id="CHEBI:64738"/>
        <dbReference type="ChEBI" id="CHEBI:83690"/>
        <dbReference type="EC" id="2.3.1.257"/>
    </reaction>
</comment>
<dbReference type="PANTHER" id="PTHR20531:SF1">
    <property type="entry name" value="N-ALPHA-ACETYLTRANSFERASE 40"/>
    <property type="match status" value="1"/>
</dbReference>
<dbReference type="EMBL" id="KV454539">
    <property type="protein sequence ID" value="ODV68443.1"/>
    <property type="molecule type" value="Genomic_DNA"/>
</dbReference>
<evidence type="ECO:0000256" key="9">
    <source>
        <dbReference type="ARBA" id="ARBA00023315"/>
    </source>
</evidence>
<comment type="similarity">
    <text evidence="3">Belongs to the acetyltransferase family. NAA40 subfamily.</text>
</comment>
<dbReference type="GO" id="GO:0005634">
    <property type="term" value="C:nucleus"/>
    <property type="evidence" value="ECO:0007669"/>
    <property type="project" value="UniProtKB-SubCell"/>
</dbReference>
<feature type="region of interest" description="Disordered" evidence="12">
    <location>
        <begin position="48"/>
        <end position="90"/>
    </location>
</feature>
<name>A0A1E4RMF7_9ASCO</name>
<keyword evidence="15" id="KW-1185">Reference proteome</keyword>
<gene>
    <name evidence="14" type="ORF">HYPBUDRAFT_151912</name>
</gene>
<dbReference type="SUPFAM" id="SSF55729">
    <property type="entry name" value="Acyl-CoA N-acyltransferases (Nat)"/>
    <property type="match status" value="1"/>
</dbReference>
<keyword evidence="8" id="KW-0539">Nucleus</keyword>
<proteinExistence type="inferred from homology"/>
<dbReference type="Gene3D" id="3.40.630.30">
    <property type="match status" value="1"/>
</dbReference>
<dbReference type="Proteomes" id="UP000095085">
    <property type="component" value="Unassembled WGS sequence"/>
</dbReference>
<evidence type="ECO:0000256" key="3">
    <source>
        <dbReference type="ARBA" id="ARBA00008870"/>
    </source>
</evidence>
<dbReference type="GO" id="GO:1990189">
    <property type="term" value="F:protein N-terminal-serine acetyltransferase activity"/>
    <property type="evidence" value="ECO:0007669"/>
    <property type="project" value="UniProtKB-EC"/>
</dbReference>
<dbReference type="GO" id="GO:0043998">
    <property type="term" value="F:histone H2A acetyltransferase activity"/>
    <property type="evidence" value="ECO:0007669"/>
    <property type="project" value="InterPro"/>
</dbReference>
<dbReference type="AlphaFoldDB" id="A0A1E4RMF7"/>
<evidence type="ECO:0000313" key="14">
    <source>
        <dbReference type="EMBL" id="ODV68443.1"/>
    </source>
</evidence>
<dbReference type="GO" id="GO:0005737">
    <property type="term" value="C:cytoplasm"/>
    <property type="evidence" value="ECO:0007669"/>
    <property type="project" value="UniProtKB-SubCell"/>
</dbReference>
<keyword evidence="7" id="KW-0808">Transferase</keyword>
<evidence type="ECO:0000259" key="13">
    <source>
        <dbReference type="PROSITE" id="PS51186"/>
    </source>
</evidence>
<evidence type="ECO:0000256" key="8">
    <source>
        <dbReference type="ARBA" id="ARBA00023242"/>
    </source>
</evidence>
<dbReference type="PROSITE" id="PS51186">
    <property type="entry name" value="GNAT"/>
    <property type="match status" value="1"/>
</dbReference>
<evidence type="ECO:0000313" key="15">
    <source>
        <dbReference type="Proteomes" id="UP000095085"/>
    </source>
</evidence>
<organism evidence="14 15">
    <name type="scientific">Hyphopichia burtonii NRRL Y-1933</name>
    <dbReference type="NCBI Taxonomy" id="984485"/>
    <lineage>
        <taxon>Eukaryota</taxon>
        <taxon>Fungi</taxon>
        <taxon>Dikarya</taxon>
        <taxon>Ascomycota</taxon>
        <taxon>Saccharomycotina</taxon>
        <taxon>Pichiomycetes</taxon>
        <taxon>Debaryomycetaceae</taxon>
        <taxon>Hyphopichia</taxon>
    </lineage>
</organism>
<dbReference type="PANTHER" id="PTHR20531">
    <property type="entry name" value="N-ALPHA-ACETYLTRANSFERASE 40"/>
    <property type="match status" value="1"/>
</dbReference>
<reference evidence="15" key="1">
    <citation type="submission" date="2016-05" db="EMBL/GenBank/DDBJ databases">
        <title>Comparative genomics of biotechnologically important yeasts.</title>
        <authorList>
            <consortium name="DOE Joint Genome Institute"/>
            <person name="Riley R."/>
            <person name="Haridas S."/>
            <person name="Wolfe K.H."/>
            <person name="Lopes M.R."/>
            <person name="Hittinger C.T."/>
            <person name="Goker M."/>
            <person name="Salamov A."/>
            <person name="Wisecaver J."/>
            <person name="Long T.M."/>
            <person name="Aerts A.L."/>
            <person name="Barry K."/>
            <person name="Choi C."/>
            <person name="Clum A."/>
            <person name="Coughlan A.Y."/>
            <person name="Deshpande S."/>
            <person name="Douglass A.P."/>
            <person name="Hanson S.J."/>
            <person name="Klenk H.-P."/>
            <person name="Labutti K."/>
            <person name="Lapidus A."/>
            <person name="Lindquist E."/>
            <person name="Lipzen A."/>
            <person name="Meier-Kolthoff J.P."/>
            <person name="Ohm R.A."/>
            <person name="Otillar R.P."/>
            <person name="Pangilinan J."/>
            <person name="Peng Y."/>
            <person name="Rokas A."/>
            <person name="Rosa C.A."/>
            <person name="Scheuner C."/>
            <person name="Sibirny A.A."/>
            <person name="Slot J.C."/>
            <person name="Stielow J.B."/>
            <person name="Sun H."/>
            <person name="Kurtzman C.P."/>
            <person name="Blackwell M."/>
            <person name="Grigoriev I.V."/>
            <person name="Jeffries T.W."/>
        </authorList>
    </citation>
    <scope>NUCLEOTIDE SEQUENCE [LARGE SCALE GENOMIC DNA]</scope>
    <source>
        <strain evidence="15">NRRL Y-1933</strain>
    </source>
</reference>
<evidence type="ECO:0000256" key="4">
    <source>
        <dbReference type="ARBA" id="ARBA00012950"/>
    </source>
</evidence>
<feature type="compositionally biased region" description="Basic and acidic residues" evidence="12">
    <location>
        <begin position="53"/>
        <end position="77"/>
    </location>
</feature>
<evidence type="ECO:0000256" key="1">
    <source>
        <dbReference type="ARBA" id="ARBA00004123"/>
    </source>
</evidence>
<dbReference type="InterPro" id="IPR016181">
    <property type="entry name" value="Acyl_CoA_acyltransferase"/>
</dbReference>
<dbReference type="InterPro" id="IPR039949">
    <property type="entry name" value="NAA40"/>
</dbReference>
<dbReference type="InterPro" id="IPR000182">
    <property type="entry name" value="GNAT_dom"/>
</dbReference>
<evidence type="ECO:0000256" key="2">
    <source>
        <dbReference type="ARBA" id="ARBA00004496"/>
    </source>
</evidence>
<evidence type="ECO:0000256" key="11">
    <source>
        <dbReference type="ARBA" id="ARBA00049524"/>
    </source>
</evidence>
<comment type="catalytic activity">
    <reaction evidence="10">
        <text>N-terminal L-seryl-[histone H2A] + acetyl-CoA = N-terminal N(alpha)-acetyl-L-seryl-[histone H2A] + CoA + H(+)</text>
        <dbReference type="Rhea" id="RHEA:50600"/>
        <dbReference type="Rhea" id="RHEA-COMP:12742"/>
        <dbReference type="Rhea" id="RHEA-COMP:12744"/>
        <dbReference type="ChEBI" id="CHEBI:15378"/>
        <dbReference type="ChEBI" id="CHEBI:57287"/>
        <dbReference type="ChEBI" id="CHEBI:57288"/>
        <dbReference type="ChEBI" id="CHEBI:64738"/>
        <dbReference type="ChEBI" id="CHEBI:83690"/>
        <dbReference type="EC" id="2.3.1.257"/>
    </reaction>
</comment>
<evidence type="ECO:0000256" key="10">
    <source>
        <dbReference type="ARBA" id="ARBA00047821"/>
    </source>
</evidence>
<dbReference type="GO" id="GO:0010485">
    <property type="term" value="F:histone H4 acetyltransferase activity"/>
    <property type="evidence" value="ECO:0007669"/>
    <property type="project" value="InterPro"/>
</dbReference>